<dbReference type="EMBL" id="BK059093">
    <property type="protein sequence ID" value="DAE29110.1"/>
    <property type="molecule type" value="Genomic_DNA"/>
</dbReference>
<evidence type="ECO:0000313" key="1">
    <source>
        <dbReference type="EMBL" id="DAE29110.1"/>
    </source>
</evidence>
<sequence>MVEKLDIIRTHTSTYSSSGISIETRLTLKR</sequence>
<proteinExistence type="predicted"/>
<protein>
    <submittedName>
        <fullName evidence="1">Uncharacterized protein</fullName>
    </submittedName>
</protein>
<organism evidence="1">
    <name type="scientific">virus sp. ctx9V1</name>
    <dbReference type="NCBI Taxonomy" id="2828001"/>
    <lineage>
        <taxon>Viruses</taxon>
    </lineage>
</organism>
<accession>A0A8S5RCG1</accession>
<reference evidence="1" key="1">
    <citation type="journal article" date="2021" name="Proc. Natl. Acad. Sci. U.S.A.">
        <title>A Catalog of Tens of Thousands of Viruses from Human Metagenomes Reveals Hidden Associations with Chronic Diseases.</title>
        <authorList>
            <person name="Tisza M.J."/>
            <person name="Buck C.B."/>
        </authorList>
    </citation>
    <scope>NUCLEOTIDE SEQUENCE</scope>
    <source>
        <strain evidence="1">Ctx9V1</strain>
    </source>
</reference>
<name>A0A8S5RCG1_9VIRU</name>